<comment type="similarity">
    <text evidence="15">Belongs to the glycosyl hydrolase 16 family. CRH1 subfamily.</text>
</comment>
<keyword evidence="8 16" id="KW-0378">Hydrolase</keyword>
<dbReference type="EC" id="3.2.-.-" evidence="16"/>
<keyword evidence="12" id="KW-0449">Lipoprotein</keyword>
<evidence type="ECO:0000313" key="20">
    <source>
        <dbReference type="EMBL" id="CAK7220237.1"/>
    </source>
</evidence>
<keyword evidence="14" id="KW-0961">Cell wall biogenesis/degradation</keyword>
<dbReference type="PANTHER" id="PTHR10963">
    <property type="entry name" value="GLYCOSYL HYDROLASE-RELATED"/>
    <property type="match status" value="1"/>
</dbReference>
<keyword evidence="5" id="KW-0328">Glycosyltransferase</keyword>
<evidence type="ECO:0000256" key="8">
    <source>
        <dbReference type="ARBA" id="ARBA00022801"/>
    </source>
</evidence>
<protein>
    <recommendedName>
        <fullName evidence="16">Crh-like protein</fullName>
        <ecNumber evidence="16">3.2.-.-</ecNumber>
    </recommendedName>
</protein>
<keyword evidence="11" id="KW-0325">Glycoprotein</keyword>
<evidence type="ECO:0000256" key="9">
    <source>
        <dbReference type="ARBA" id="ARBA00023136"/>
    </source>
</evidence>
<evidence type="ECO:0000313" key="21">
    <source>
        <dbReference type="Proteomes" id="UP001642405"/>
    </source>
</evidence>
<evidence type="ECO:0000256" key="6">
    <source>
        <dbReference type="ARBA" id="ARBA00022679"/>
    </source>
</evidence>
<dbReference type="PIRSF" id="PIRSF037299">
    <property type="entry name" value="Glycosidase_CRH1_prd"/>
    <property type="match status" value="1"/>
</dbReference>
<evidence type="ECO:0000256" key="7">
    <source>
        <dbReference type="ARBA" id="ARBA00022729"/>
    </source>
</evidence>
<feature type="chain" id="PRO_5045040213" description="Crh-like protein" evidence="18">
    <location>
        <begin position="19"/>
        <end position="369"/>
    </location>
</feature>
<accession>A0ABP0BKS3</accession>
<dbReference type="Proteomes" id="UP001642405">
    <property type="component" value="Unassembled WGS sequence"/>
</dbReference>
<evidence type="ECO:0000256" key="15">
    <source>
        <dbReference type="ARBA" id="ARBA00038074"/>
    </source>
</evidence>
<keyword evidence="4" id="KW-0336">GPI-anchor</keyword>
<evidence type="ECO:0000256" key="2">
    <source>
        <dbReference type="ARBA" id="ARBA00004196"/>
    </source>
</evidence>
<dbReference type="CDD" id="cd02183">
    <property type="entry name" value="GH16_fungal_CRH1_transglycosylase"/>
    <property type="match status" value="1"/>
</dbReference>
<gene>
    <name evidence="20" type="primary">CRH1_2</name>
    <name evidence="20" type="ORF">SCUCBS95973_004091</name>
</gene>
<proteinExistence type="inferred from homology"/>
<evidence type="ECO:0000259" key="19">
    <source>
        <dbReference type="PROSITE" id="PS51762"/>
    </source>
</evidence>
<dbReference type="InterPro" id="IPR050546">
    <property type="entry name" value="Glycosyl_Hydrlase_16"/>
</dbReference>
<evidence type="ECO:0000256" key="18">
    <source>
        <dbReference type="SAM" id="SignalP"/>
    </source>
</evidence>
<feature type="signal peptide" evidence="18">
    <location>
        <begin position="1"/>
        <end position="18"/>
    </location>
</feature>
<evidence type="ECO:0000256" key="4">
    <source>
        <dbReference type="ARBA" id="ARBA00022622"/>
    </source>
</evidence>
<evidence type="ECO:0000256" key="17">
    <source>
        <dbReference type="SAM" id="MobiDB-lite"/>
    </source>
</evidence>
<feature type="domain" description="GH16" evidence="19">
    <location>
        <begin position="25"/>
        <end position="231"/>
    </location>
</feature>
<keyword evidence="10" id="KW-1015">Disulfide bond</keyword>
<comment type="catalytic activity">
    <reaction evidence="1">
        <text>Random endo-hydrolysis of N-acetyl-beta-D-glucosaminide (1-&gt;4)-beta-linkages in chitin and chitodextrins.</text>
        <dbReference type="EC" id="3.2.1.14"/>
    </reaction>
</comment>
<keyword evidence="6" id="KW-0808">Transferase</keyword>
<name>A0ABP0BKS3_9PEZI</name>
<dbReference type="PROSITE" id="PS51762">
    <property type="entry name" value="GH16_2"/>
    <property type="match status" value="1"/>
</dbReference>
<dbReference type="SUPFAM" id="SSF49899">
    <property type="entry name" value="Concanavalin A-like lectins/glucanases"/>
    <property type="match status" value="1"/>
</dbReference>
<keyword evidence="13 20" id="KW-0326">Glycosidase</keyword>
<dbReference type="Gene3D" id="2.60.120.200">
    <property type="match status" value="1"/>
</dbReference>
<comment type="caution">
    <text evidence="20">The sequence shown here is derived from an EMBL/GenBank/DDBJ whole genome shotgun (WGS) entry which is preliminary data.</text>
</comment>
<evidence type="ECO:0000256" key="1">
    <source>
        <dbReference type="ARBA" id="ARBA00000822"/>
    </source>
</evidence>
<dbReference type="InterPro" id="IPR017168">
    <property type="entry name" value="CHR-like"/>
</dbReference>
<evidence type="ECO:0000256" key="11">
    <source>
        <dbReference type="ARBA" id="ARBA00023180"/>
    </source>
</evidence>
<dbReference type="InterPro" id="IPR013320">
    <property type="entry name" value="ConA-like_dom_sf"/>
</dbReference>
<keyword evidence="21" id="KW-1185">Reference proteome</keyword>
<feature type="region of interest" description="Disordered" evidence="17">
    <location>
        <begin position="273"/>
        <end position="337"/>
    </location>
</feature>
<evidence type="ECO:0000256" key="12">
    <source>
        <dbReference type="ARBA" id="ARBA00023288"/>
    </source>
</evidence>
<dbReference type="EMBL" id="CAWUHB010000019">
    <property type="protein sequence ID" value="CAK7220237.1"/>
    <property type="molecule type" value="Genomic_DNA"/>
</dbReference>
<evidence type="ECO:0000256" key="14">
    <source>
        <dbReference type="ARBA" id="ARBA00023316"/>
    </source>
</evidence>
<evidence type="ECO:0000256" key="16">
    <source>
        <dbReference type="PIRNR" id="PIRNR037299"/>
    </source>
</evidence>
<dbReference type="GO" id="GO:0042972">
    <property type="term" value="F:licheninase activity"/>
    <property type="evidence" value="ECO:0007669"/>
    <property type="project" value="UniProtKB-EC"/>
</dbReference>
<evidence type="ECO:0000256" key="3">
    <source>
        <dbReference type="ARBA" id="ARBA00004589"/>
    </source>
</evidence>
<reference evidence="20 21" key="1">
    <citation type="submission" date="2024-01" db="EMBL/GenBank/DDBJ databases">
        <authorList>
            <person name="Allen C."/>
            <person name="Tagirdzhanova G."/>
        </authorList>
    </citation>
    <scope>NUCLEOTIDE SEQUENCE [LARGE SCALE GENOMIC DNA]</scope>
</reference>
<evidence type="ECO:0000256" key="10">
    <source>
        <dbReference type="ARBA" id="ARBA00023157"/>
    </source>
</evidence>
<organism evidence="20 21">
    <name type="scientific">Sporothrix curviconia</name>
    <dbReference type="NCBI Taxonomy" id="1260050"/>
    <lineage>
        <taxon>Eukaryota</taxon>
        <taxon>Fungi</taxon>
        <taxon>Dikarya</taxon>
        <taxon>Ascomycota</taxon>
        <taxon>Pezizomycotina</taxon>
        <taxon>Sordariomycetes</taxon>
        <taxon>Sordariomycetidae</taxon>
        <taxon>Ophiostomatales</taxon>
        <taxon>Ophiostomataceae</taxon>
        <taxon>Sporothrix</taxon>
    </lineage>
</organism>
<dbReference type="Pfam" id="PF00722">
    <property type="entry name" value="Glyco_hydro_16"/>
    <property type="match status" value="1"/>
</dbReference>
<dbReference type="InterPro" id="IPR000757">
    <property type="entry name" value="Beta-glucanase-like"/>
</dbReference>
<dbReference type="PANTHER" id="PTHR10963:SF68">
    <property type="entry name" value="GLYCOSIDASE CRH1-RELATED"/>
    <property type="match status" value="1"/>
</dbReference>
<keyword evidence="7 18" id="KW-0732">Signal</keyword>
<sequence>MRFSKTAAVAGFAGLASAQTYTSCNPTTNSSCPSDTGLNQASYSVDFTAGESSDWTLSSSSASYSSSTGAALTITEEGNAPTLISNFYIFFGRVSVLMRASPGTGIVSSIVLESDDLDEVDWEWIGGVDDQVQTDYFGKGNTTAYDRGTYVNLTSGTQSDFRNYTLVWTTESITWYLDGGVVRTLAYADALNGKNYPQTPMQIKVGSWAGGDSSNAEGTIEWAGGETDYSDGPFTMYVQSIEIENYNPGASYTYGDMTGDYSSIVVSDAAASDDSSSSSAATTKTKTTSTKTSAATAASKATSTAKASTAGESSSNSTTTSGSSSSSNATVTSSTGASSTVNVSGASSITGQVSLWAASALLAVAVFSL</sequence>
<evidence type="ECO:0000256" key="13">
    <source>
        <dbReference type="ARBA" id="ARBA00023295"/>
    </source>
</evidence>
<keyword evidence="9 16" id="KW-0472">Membrane</keyword>
<evidence type="ECO:0000256" key="5">
    <source>
        <dbReference type="ARBA" id="ARBA00022676"/>
    </source>
</evidence>
<comment type="subcellular location">
    <subcellularLocation>
        <location evidence="2">Cell envelope</location>
    </subcellularLocation>
    <subcellularLocation>
        <location evidence="3">Membrane</location>
        <topology evidence="3">Lipid-anchor</topology>
        <topology evidence="3">GPI-anchor</topology>
    </subcellularLocation>
</comment>